<dbReference type="Gene3D" id="3.30.750.140">
    <property type="match status" value="1"/>
</dbReference>
<feature type="region of interest" description="Disordered" evidence="1">
    <location>
        <begin position="448"/>
        <end position="469"/>
    </location>
</feature>
<dbReference type="CDD" id="cd17470">
    <property type="entry name" value="T3SS_Flik_C"/>
    <property type="match status" value="1"/>
</dbReference>
<evidence type="ECO:0000313" key="4">
    <source>
        <dbReference type="Proteomes" id="UP000192273"/>
    </source>
</evidence>
<accession>A0A1V0RN48</accession>
<feature type="region of interest" description="Disordered" evidence="1">
    <location>
        <begin position="84"/>
        <end position="110"/>
    </location>
</feature>
<dbReference type="AlphaFoldDB" id="A0A1V0RN48"/>
<dbReference type="OrthoDB" id="7203912at2"/>
<gene>
    <name evidence="3" type="ORF">ROSMUCSMR3_01674</name>
</gene>
<dbReference type="Pfam" id="PF02120">
    <property type="entry name" value="Flg_hook"/>
    <property type="match status" value="1"/>
</dbReference>
<organism evidence="3 4">
    <name type="scientific">Roseovarius mucosus</name>
    <dbReference type="NCBI Taxonomy" id="215743"/>
    <lineage>
        <taxon>Bacteria</taxon>
        <taxon>Pseudomonadati</taxon>
        <taxon>Pseudomonadota</taxon>
        <taxon>Alphaproteobacteria</taxon>
        <taxon>Rhodobacterales</taxon>
        <taxon>Roseobacteraceae</taxon>
        <taxon>Roseovarius</taxon>
    </lineage>
</organism>
<dbReference type="EMBL" id="CP020474">
    <property type="protein sequence ID" value="ARE83151.1"/>
    <property type="molecule type" value="Genomic_DNA"/>
</dbReference>
<reference evidence="3 4" key="1">
    <citation type="submission" date="2017-03" db="EMBL/GenBank/DDBJ databases">
        <title>Genome Sequence of Roseovarius mucosus strain SMR3 Isolated from a culture of the Diatom Skeletonema marinoi.</title>
        <authorList>
            <person name="Topel M."/>
            <person name="Pinder M."/>
            <person name="Johansson O.N."/>
            <person name="Kourtchenko O."/>
            <person name="Godhe A."/>
            <person name="Clarke A.K."/>
        </authorList>
    </citation>
    <scope>NUCLEOTIDE SEQUENCE [LARGE SCALE GENOMIC DNA]</scope>
    <source>
        <strain evidence="3 4">SMR3</strain>
    </source>
</reference>
<name>A0A1V0RN48_9RHOB</name>
<evidence type="ECO:0000313" key="3">
    <source>
        <dbReference type="EMBL" id="ARE83151.1"/>
    </source>
</evidence>
<dbReference type="Proteomes" id="UP000192273">
    <property type="component" value="Chromosome"/>
</dbReference>
<proteinExistence type="predicted"/>
<keyword evidence="3" id="KW-0282">Flagellum</keyword>
<evidence type="ECO:0000256" key="1">
    <source>
        <dbReference type="SAM" id="MobiDB-lite"/>
    </source>
</evidence>
<protein>
    <submittedName>
        <fullName evidence="3">Flagellar hook-length control protein FliK</fullName>
    </submittedName>
</protein>
<evidence type="ECO:0000259" key="2">
    <source>
        <dbReference type="Pfam" id="PF02120"/>
    </source>
</evidence>
<keyword evidence="4" id="KW-1185">Reference proteome</keyword>
<keyword evidence="3" id="KW-0969">Cilium</keyword>
<feature type="domain" description="Flagellar hook-length control protein-like C-terminal" evidence="2">
    <location>
        <begin position="376"/>
        <end position="453"/>
    </location>
</feature>
<keyword evidence="3" id="KW-0966">Cell projection</keyword>
<sequence>MSVIPAKDPLNPVLGLSSALPSGLGAAAAGGPSSERAKTFADIFQSAEEAALDLQREKDDMSDAGLAASVVDVARTQIRKELVSKGGLPSTDAGPRPHAGPVPGLSEAEDQNVPPVSMAVDGALSQAEEDAPIVPIQGYATAQFEGSVADGMNPSEQRSAPHRFADQTTSASFAHPVGPVPEISPEDFTQVDLGQRSLTGSQTGGDAKQPAAWRADPFVSQPRIKAEPDLSAPPGMRPDSSNVGPNLPHALGQVEFDPEYALVTESKTGSPRELMSGSWGAYPAQKGARYAPLPSLAMRSAGLNLLSGGEAAKANPFADIPELGLGDEAEMPAVTEVSDLRFAVSTGPNGQYQPLLSLARTDLPQAIAQQIAVAVQSQGAGKSTIDLQLAPEELGRVRLRLTSHEGVVAVTVLAERPETLDLLRRHIETLARGLLDVGYQEARFAFSGQNPGGSPGKTLNAQGATHREDEGRGAVPDVFVPPALSSPALAGARINVLI</sequence>
<dbReference type="InterPro" id="IPR038610">
    <property type="entry name" value="FliK-like_C_sf"/>
</dbReference>
<dbReference type="KEGG" id="rmm:ROSMUCSMR3_01674"/>
<dbReference type="InterPro" id="IPR021136">
    <property type="entry name" value="Flagellar_hook_control-like_C"/>
</dbReference>